<keyword evidence="10" id="KW-1185">Reference proteome</keyword>
<dbReference type="GO" id="GO:0009252">
    <property type="term" value="P:peptidoglycan biosynthetic process"/>
    <property type="evidence" value="ECO:0007669"/>
    <property type="project" value="UniProtKB-UniPathway"/>
</dbReference>
<dbReference type="PROSITE" id="PS52029">
    <property type="entry name" value="LD_TPASE"/>
    <property type="match status" value="1"/>
</dbReference>
<evidence type="ECO:0000259" key="8">
    <source>
        <dbReference type="PROSITE" id="PS52029"/>
    </source>
</evidence>
<dbReference type="CDD" id="cd16913">
    <property type="entry name" value="YkuD_like"/>
    <property type="match status" value="1"/>
</dbReference>
<dbReference type="KEGG" id="fpal:HYN49_01035"/>
<dbReference type="Pfam" id="PF20142">
    <property type="entry name" value="Scaffold"/>
    <property type="match status" value="1"/>
</dbReference>
<dbReference type="OrthoDB" id="9778545at2"/>
<dbReference type="InterPro" id="IPR038063">
    <property type="entry name" value="Transpep_catalytic_dom"/>
</dbReference>
<accession>A0A2S1SDW5</accession>
<dbReference type="InterPro" id="IPR045380">
    <property type="entry name" value="LD_TPept_scaffold_dom"/>
</dbReference>
<comment type="pathway">
    <text evidence="1 7">Cell wall biogenesis; peptidoglycan biosynthesis.</text>
</comment>
<comment type="similarity">
    <text evidence="2">Belongs to the YkuD family.</text>
</comment>
<dbReference type="InterPro" id="IPR036366">
    <property type="entry name" value="PGBDSf"/>
</dbReference>
<dbReference type="EMBL" id="CP029187">
    <property type="protein sequence ID" value="AWI24587.1"/>
    <property type="molecule type" value="Genomic_DNA"/>
</dbReference>
<dbReference type="GO" id="GO:0071555">
    <property type="term" value="P:cell wall organization"/>
    <property type="evidence" value="ECO:0007669"/>
    <property type="project" value="UniProtKB-UniRule"/>
</dbReference>
<dbReference type="SUPFAM" id="SSF141523">
    <property type="entry name" value="L,D-transpeptidase catalytic domain-like"/>
    <property type="match status" value="1"/>
</dbReference>
<dbReference type="Gene3D" id="1.10.101.10">
    <property type="entry name" value="PGBD-like superfamily/PGBD"/>
    <property type="match status" value="1"/>
</dbReference>
<dbReference type="InterPro" id="IPR005490">
    <property type="entry name" value="LD_TPept_cat_dom"/>
</dbReference>
<dbReference type="SUPFAM" id="SSF47090">
    <property type="entry name" value="PGBD-like"/>
    <property type="match status" value="1"/>
</dbReference>
<gene>
    <name evidence="9" type="ORF">HYN49_01035</name>
</gene>
<dbReference type="Pfam" id="PF03734">
    <property type="entry name" value="YkuD"/>
    <property type="match status" value="1"/>
</dbReference>
<keyword evidence="5 7" id="KW-0573">Peptidoglycan synthesis</keyword>
<evidence type="ECO:0000256" key="5">
    <source>
        <dbReference type="ARBA" id="ARBA00022984"/>
    </source>
</evidence>
<dbReference type="InterPro" id="IPR052905">
    <property type="entry name" value="LD-transpeptidase_YkuD-like"/>
</dbReference>
<evidence type="ECO:0000256" key="7">
    <source>
        <dbReference type="PROSITE-ProRule" id="PRU01373"/>
    </source>
</evidence>
<evidence type="ECO:0000256" key="3">
    <source>
        <dbReference type="ARBA" id="ARBA00022679"/>
    </source>
</evidence>
<proteinExistence type="inferred from homology"/>
<evidence type="ECO:0000256" key="6">
    <source>
        <dbReference type="ARBA" id="ARBA00023316"/>
    </source>
</evidence>
<dbReference type="PANTHER" id="PTHR41533:SF2">
    <property type="entry name" value="BLR7131 PROTEIN"/>
    <property type="match status" value="1"/>
</dbReference>
<dbReference type="InterPro" id="IPR036365">
    <property type="entry name" value="PGBD-like_sf"/>
</dbReference>
<dbReference type="GO" id="GO:0008360">
    <property type="term" value="P:regulation of cell shape"/>
    <property type="evidence" value="ECO:0007669"/>
    <property type="project" value="UniProtKB-UniRule"/>
</dbReference>
<evidence type="ECO:0000256" key="4">
    <source>
        <dbReference type="ARBA" id="ARBA00022960"/>
    </source>
</evidence>
<keyword evidence="4 7" id="KW-0133">Cell shape</keyword>
<evidence type="ECO:0000256" key="2">
    <source>
        <dbReference type="ARBA" id="ARBA00005992"/>
    </source>
</evidence>
<dbReference type="AlphaFoldDB" id="A0A2S1SDW5"/>
<dbReference type="Proteomes" id="UP000244937">
    <property type="component" value="Chromosome"/>
</dbReference>
<reference evidence="9 10" key="1">
    <citation type="submission" date="2018-05" db="EMBL/GenBank/DDBJ databases">
        <title>Genome sequencing of Flavobacterium sp. HYN0049.</title>
        <authorList>
            <person name="Yi H."/>
            <person name="Baek C."/>
        </authorList>
    </citation>
    <scope>NUCLEOTIDE SEQUENCE [LARGE SCALE GENOMIC DNA]</scope>
    <source>
        <strain evidence="9 10">HYN0049</strain>
    </source>
</reference>
<feature type="domain" description="L,D-TPase catalytic" evidence="8">
    <location>
        <begin position="303"/>
        <end position="458"/>
    </location>
</feature>
<sequence length="512" mass="59063">MRTIRLFALSCLMLFGVVSCKKKFDVDKMSIDDAKFETFFERYPEFADFEEQMTELYEKHQNHFIWYDDGGRVEFAEVLYNRASQIGAEGVVTKLPYRDKIAAIYDIDEKKKPETDNDLLISGMYFFYTSKVLEGLDADKSKQTGWYLPREKGAYVDYLDALMKDPDLIKKDEKELIGQYYNLRKGLQRYREIQKKGGWGSITWPEGKKSLKPGDNDPGIAQIRTRLAIVGDLAADSKSTVFDDELKAGLARYEQRQGRAPDNIITPALVKEMNVPVQERIKTIVVNMERCRWIDPDITESKELIAVNIPSYRLVYFREGKPVLESNVVVGKELNKTVVFSGKMSYLVFSPYWNIPPSIIKKEIQPGIDADPDYLEKHNMEWNNGQVRQKPGNENSLGLVKFMFPNSNNIYLHDTPAKSLFSKDTRAFSHGCVRVEKARDLAVKILDSDKNWSPEKIDEAMHAGKESHYSLKHKIPVYIAYFTARADENGNVSFYDDVYQRDNRLAHLLYTE</sequence>
<protein>
    <submittedName>
        <fullName evidence="9">L,D-transpeptidase</fullName>
    </submittedName>
</protein>
<evidence type="ECO:0000256" key="1">
    <source>
        <dbReference type="ARBA" id="ARBA00004752"/>
    </source>
</evidence>
<organism evidence="9 10">
    <name type="scientific">Flavobacterium pallidum</name>
    <dbReference type="NCBI Taxonomy" id="2172098"/>
    <lineage>
        <taxon>Bacteria</taxon>
        <taxon>Pseudomonadati</taxon>
        <taxon>Bacteroidota</taxon>
        <taxon>Flavobacteriia</taxon>
        <taxon>Flavobacteriales</taxon>
        <taxon>Flavobacteriaceae</taxon>
        <taxon>Flavobacterium</taxon>
    </lineage>
</organism>
<evidence type="ECO:0000313" key="10">
    <source>
        <dbReference type="Proteomes" id="UP000244937"/>
    </source>
</evidence>
<name>A0A2S1SDW5_9FLAO</name>
<feature type="active site" description="Proton donor/acceptor" evidence="7">
    <location>
        <position position="413"/>
    </location>
</feature>
<dbReference type="RefSeq" id="WP_108902386.1">
    <property type="nucleotide sequence ID" value="NZ_CP029187.1"/>
</dbReference>
<dbReference type="UniPathway" id="UPA00219"/>
<dbReference type="Gene3D" id="2.40.440.10">
    <property type="entry name" value="L,D-transpeptidase catalytic domain-like"/>
    <property type="match status" value="1"/>
</dbReference>
<dbReference type="GO" id="GO:0016740">
    <property type="term" value="F:transferase activity"/>
    <property type="evidence" value="ECO:0007669"/>
    <property type="project" value="UniProtKB-KW"/>
</dbReference>
<feature type="active site" description="Nucleophile" evidence="7">
    <location>
        <position position="432"/>
    </location>
</feature>
<dbReference type="PANTHER" id="PTHR41533">
    <property type="entry name" value="L,D-TRANSPEPTIDASE HI_1667-RELATED"/>
    <property type="match status" value="1"/>
</dbReference>
<dbReference type="PROSITE" id="PS51257">
    <property type="entry name" value="PROKAR_LIPOPROTEIN"/>
    <property type="match status" value="1"/>
</dbReference>
<keyword evidence="3" id="KW-0808">Transferase</keyword>
<dbReference type="GO" id="GO:0004180">
    <property type="term" value="F:carboxypeptidase activity"/>
    <property type="evidence" value="ECO:0007669"/>
    <property type="project" value="UniProtKB-ARBA"/>
</dbReference>
<keyword evidence="6 7" id="KW-0961">Cell wall biogenesis/degradation</keyword>
<evidence type="ECO:0000313" key="9">
    <source>
        <dbReference type="EMBL" id="AWI24587.1"/>
    </source>
</evidence>